<dbReference type="EMBL" id="FWFY01000002">
    <property type="protein sequence ID" value="SLN23767.1"/>
    <property type="molecule type" value="Genomic_DNA"/>
</dbReference>
<reference evidence="2 3" key="1">
    <citation type="submission" date="2017-03" db="EMBL/GenBank/DDBJ databases">
        <authorList>
            <person name="Afonso C.L."/>
            <person name="Miller P.J."/>
            <person name="Scott M.A."/>
            <person name="Spackman E."/>
            <person name="Goraichik I."/>
            <person name="Dimitrov K.M."/>
            <person name="Suarez D.L."/>
            <person name="Swayne D.E."/>
        </authorList>
    </citation>
    <scope>NUCLEOTIDE SEQUENCE [LARGE SCALE GENOMIC DNA]</scope>
    <source>
        <strain evidence="2 3">CECT 8367</strain>
    </source>
</reference>
<evidence type="ECO:0000313" key="3">
    <source>
        <dbReference type="Proteomes" id="UP000193495"/>
    </source>
</evidence>
<protein>
    <recommendedName>
        <fullName evidence="5">HPt domain-containing protein</fullName>
    </recommendedName>
</protein>
<sequence>MRARRLGAAGSGRRRGLSPARDLSVRLSRIEAQLAACAFGRLRIEARGLHRLALRLGLSEMSRVAASVEDCAASGDAAALGAVVARLWRIGAGALAALRRPG</sequence>
<dbReference type="Proteomes" id="UP000193495">
    <property type="component" value="Unassembled WGS sequence"/>
</dbReference>
<dbReference type="EMBL" id="PYGB01000001">
    <property type="protein sequence ID" value="PSK88524.1"/>
    <property type="molecule type" value="Genomic_DNA"/>
</dbReference>
<gene>
    <name evidence="1" type="ORF">CLV79_101364</name>
    <name evidence="2" type="ORF">LOS8367_00723</name>
</gene>
<dbReference type="AlphaFoldDB" id="A0A1X6YKT4"/>
<evidence type="ECO:0000313" key="4">
    <source>
        <dbReference type="Proteomes" id="UP000240624"/>
    </source>
</evidence>
<evidence type="ECO:0000313" key="2">
    <source>
        <dbReference type="EMBL" id="SLN23767.1"/>
    </source>
</evidence>
<keyword evidence="4" id="KW-1185">Reference proteome</keyword>
<proteinExistence type="predicted"/>
<organism evidence="2 3">
    <name type="scientific">Limimaricola soesokkakensis</name>
    <dbReference type="NCBI Taxonomy" id="1343159"/>
    <lineage>
        <taxon>Bacteria</taxon>
        <taxon>Pseudomonadati</taxon>
        <taxon>Pseudomonadota</taxon>
        <taxon>Alphaproteobacteria</taxon>
        <taxon>Rhodobacterales</taxon>
        <taxon>Paracoccaceae</taxon>
        <taxon>Limimaricola</taxon>
    </lineage>
</organism>
<reference evidence="1 4" key="2">
    <citation type="submission" date="2018-03" db="EMBL/GenBank/DDBJ databases">
        <title>Genomic Encyclopedia of Archaeal and Bacterial Type Strains, Phase II (KMG-II): from individual species to whole genera.</title>
        <authorList>
            <person name="Goeker M."/>
        </authorList>
    </citation>
    <scope>NUCLEOTIDE SEQUENCE [LARGE SCALE GENOMIC DNA]</scope>
    <source>
        <strain evidence="1 4">DSM 29956</strain>
    </source>
</reference>
<name>A0A1X6YKT4_9RHOB</name>
<evidence type="ECO:0000313" key="1">
    <source>
        <dbReference type="EMBL" id="PSK88524.1"/>
    </source>
</evidence>
<evidence type="ECO:0008006" key="5">
    <source>
        <dbReference type="Google" id="ProtNLM"/>
    </source>
</evidence>
<accession>A0A1X6YKT4</accession>
<dbReference type="Proteomes" id="UP000240624">
    <property type="component" value="Unassembled WGS sequence"/>
</dbReference>